<dbReference type="AlphaFoldDB" id="A0A7J7KF28"/>
<organism evidence="1 2">
    <name type="scientific">Bugula neritina</name>
    <name type="common">Brown bryozoan</name>
    <name type="synonym">Sertularia neritina</name>
    <dbReference type="NCBI Taxonomy" id="10212"/>
    <lineage>
        <taxon>Eukaryota</taxon>
        <taxon>Metazoa</taxon>
        <taxon>Spiralia</taxon>
        <taxon>Lophotrochozoa</taxon>
        <taxon>Bryozoa</taxon>
        <taxon>Gymnolaemata</taxon>
        <taxon>Cheilostomatida</taxon>
        <taxon>Flustrina</taxon>
        <taxon>Buguloidea</taxon>
        <taxon>Bugulidae</taxon>
        <taxon>Bugula</taxon>
    </lineage>
</organism>
<keyword evidence="2" id="KW-1185">Reference proteome</keyword>
<dbReference type="EMBL" id="VXIV02000715">
    <property type="protein sequence ID" value="KAF6036481.1"/>
    <property type="molecule type" value="Genomic_DNA"/>
</dbReference>
<sequence length="97" mass="11471">MYKKISILSEDGLVLGSLELLLVFQHPHDLQQPQLWLLRMGLLKELHQEPDWNWMEQISVESYSFEVGYLPNQQYRIEVGMTLLAELLHFIPVDHQL</sequence>
<comment type="caution">
    <text evidence="1">The sequence shown here is derived from an EMBL/GenBank/DDBJ whole genome shotgun (WGS) entry which is preliminary data.</text>
</comment>
<evidence type="ECO:0000313" key="1">
    <source>
        <dbReference type="EMBL" id="KAF6036481.1"/>
    </source>
</evidence>
<dbReference type="Proteomes" id="UP000593567">
    <property type="component" value="Unassembled WGS sequence"/>
</dbReference>
<evidence type="ECO:0000313" key="2">
    <source>
        <dbReference type="Proteomes" id="UP000593567"/>
    </source>
</evidence>
<gene>
    <name evidence="1" type="ORF">EB796_005214</name>
</gene>
<proteinExistence type="predicted"/>
<protein>
    <submittedName>
        <fullName evidence="1">Uncharacterized protein</fullName>
    </submittedName>
</protein>
<name>A0A7J7KF28_BUGNE</name>
<reference evidence="1" key="1">
    <citation type="submission" date="2020-06" db="EMBL/GenBank/DDBJ databases">
        <title>Draft genome of Bugula neritina, a colonial animal packing powerful symbionts and potential medicines.</title>
        <authorList>
            <person name="Rayko M."/>
        </authorList>
    </citation>
    <scope>NUCLEOTIDE SEQUENCE [LARGE SCALE GENOMIC DNA]</scope>
    <source>
        <strain evidence="1">Kwan_BN1</strain>
    </source>
</reference>
<accession>A0A7J7KF28</accession>